<evidence type="ECO:0000256" key="2">
    <source>
        <dbReference type="ARBA" id="ARBA00022448"/>
    </source>
</evidence>
<keyword evidence="2 6" id="KW-0813">Transport</keyword>
<dbReference type="EMBL" id="KN837228">
    <property type="protein sequence ID" value="KIJ32330.1"/>
    <property type="molecule type" value="Genomic_DNA"/>
</dbReference>
<feature type="domain" description="SDA1 N-terminal" evidence="9">
    <location>
        <begin position="198"/>
        <end position="455"/>
    </location>
</feature>
<dbReference type="InterPro" id="IPR016024">
    <property type="entry name" value="ARM-type_fold"/>
</dbReference>
<feature type="domain" description="SDA1 middle" evidence="8">
    <location>
        <begin position="562"/>
        <end position="711"/>
    </location>
</feature>
<dbReference type="Pfam" id="PF05285">
    <property type="entry name" value="SDA1_dom"/>
    <property type="match status" value="1"/>
</dbReference>
<evidence type="ECO:0000313" key="11">
    <source>
        <dbReference type="EMBL" id="KIJ32330.1"/>
    </source>
</evidence>
<evidence type="ECO:0000259" key="9">
    <source>
        <dbReference type="Pfam" id="PF08158"/>
    </source>
</evidence>
<dbReference type="Proteomes" id="UP000054279">
    <property type="component" value="Unassembled WGS sequence"/>
</dbReference>
<feature type="compositionally biased region" description="Basic residues" evidence="7">
    <location>
        <begin position="754"/>
        <end position="769"/>
    </location>
</feature>
<evidence type="ECO:0000256" key="5">
    <source>
        <dbReference type="ARBA" id="ARBA00023242"/>
    </source>
</evidence>
<feature type="compositionally biased region" description="Basic and acidic residues" evidence="7">
    <location>
        <begin position="770"/>
        <end position="780"/>
    </location>
</feature>
<keyword evidence="3 6" id="KW-0690">Ribosome biogenesis</keyword>
<protein>
    <recommendedName>
        <fullName evidence="6">Protein SDA1</fullName>
    </recommendedName>
</protein>
<dbReference type="InterPro" id="IPR012977">
    <property type="entry name" value="SDA1_N"/>
</dbReference>
<evidence type="ECO:0000259" key="10">
    <source>
        <dbReference type="Pfam" id="PF21638"/>
    </source>
</evidence>
<dbReference type="InterPro" id="IPR027312">
    <property type="entry name" value="Sda1"/>
</dbReference>
<keyword evidence="4 6" id="KW-0653">Protein transport</keyword>
<evidence type="ECO:0000256" key="6">
    <source>
        <dbReference type="RuleBase" id="RU365057"/>
    </source>
</evidence>
<evidence type="ECO:0000256" key="1">
    <source>
        <dbReference type="ARBA" id="ARBA00005783"/>
    </source>
</evidence>
<dbReference type="Pfam" id="PF08158">
    <property type="entry name" value="SDA1_HEAT"/>
    <property type="match status" value="2"/>
</dbReference>
<feature type="compositionally biased region" description="Acidic residues" evidence="7">
    <location>
        <begin position="596"/>
        <end position="610"/>
    </location>
</feature>
<keyword evidence="5 6" id="KW-0539">Nucleus</keyword>
<comment type="subcellular location">
    <subcellularLocation>
        <location evidence="6">Nucleus</location>
        <location evidence="6">Nucleolus</location>
    </subcellularLocation>
</comment>
<keyword evidence="12" id="KW-1185">Reference proteome</keyword>
<dbReference type="GO" id="GO:0000055">
    <property type="term" value="P:ribosomal large subunit export from nucleus"/>
    <property type="evidence" value="ECO:0007669"/>
    <property type="project" value="UniProtKB-UniRule"/>
</dbReference>
<feature type="region of interest" description="Disordered" evidence="7">
    <location>
        <begin position="527"/>
        <end position="621"/>
    </location>
</feature>
<feature type="compositionally biased region" description="Basic and acidic residues" evidence="7">
    <location>
        <begin position="611"/>
        <end position="621"/>
    </location>
</feature>
<feature type="region of interest" description="Disordered" evidence="7">
    <location>
        <begin position="708"/>
        <end position="780"/>
    </location>
</feature>
<dbReference type="AlphaFoldDB" id="A0A0C9V4D0"/>
<dbReference type="SUPFAM" id="SSF48371">
    <property type="entry name" value="ARM repeat"/>
    <property type="match status" value="1"/>
</dbReference>
<gene>
    <name evidence="11" type="ORF">M422DRAFT_76548</name>
</gene>
<feature type="domain" description="SDA1 C-terminal" evidence="10">
    <location>
        <begin position="731"/>
        <end position="778"/>
    </location>
</feature>
<feature type="compositionally biased region" description="Acidic residues" evidence="7">
    <location>
        <begin position="567"/>
        <end position="580"/>
    </location>
</feature>
<name>A0A0C9V4D0_SPHS4</name>
<accession>A0A0C9V4D0</accession>
<dbReference type="InterPro" id="IPR007949">
    <property type="entry name" value="SDA1_MD"/>
</dbReference>
<dbReference type="GO" id="GO:0042273">
    <property type="term" value="P:ribosomal large subunit biogenesis"/>
    <property type="evidence" value="ECO:0007669"/>
    <property type="project" value="UniProtKB-UniRule"/>
</dbReference>
<dbReference type="PANTHER" id="PTHR12730">
    <property type="entry name" value="HSDA/SDA1-RELATED"/>
    <property type="match status" value="1"/>
</dbReference>
<dbReference type="GO" id="GO:0015031">
    <property type="term" value="P:protein transport"/>
    <property type="evidence" value="ECO:0007669"/>
    <property type="project" value="UniProtKB-KW"/>
</dbReference>
<feature type="compositionally biased region" description="Basic and acidic residues" evidence="7">
    <location>
        <begin position="708"/>
        <end position="719"/>
    </location>
</feature>
<evidence type="ECO:0000256" key="3">
    <source>
        <dbReference type="ARBA" id="ARBA00022517"/>
    </source>
</evidence>
<evidence type="ECO:0000259" key="8">
    <source>
        <dbReference type="Pfam" id="PF05285"/>
    </source>
</evidence>
<organism evidence="11 12">
    <name type="scientific">Sphaerobolus stellatus (strain SS14)</name>
    <dbReference type="NCBI Taxonomy" id="990650"/>
    <lineage>
        <taxon>Eukaryota</taxon>
        <taxon>Fungi</taxon>
        <taxon>Dikarya</taxon>
        <taxon>Basidiomycota</taxon>
        <taxon>Agaricomycotina</taxon>
        <taxon>Agaricomycetes</taxon>
        <taxon>Phallomycetidae</taxon>
        <taxon>Geastrales</taxon>
        <taxon>Sphaerobolaceae</taxon>
        <taxon>Sphaerobolus</taxon>
    </lineage>
</organism>
<feature type="domain" description="SDA1 N-terminal" evidence="9">
    <location>
        <begin position="65"/>
        <end position="175"/>
    </location>
</feature>
<reference evidence="11 12" key="1">
    <citation type="submission" date="2014-06" db="EMBL/GenBank/DDBJ databases">
        <title>Evolutionary Origins and Diversification of the Mycorrhizal Mutualists.</title>
        <authorList>
            <consortium name="DOE Joint Genome Institute"/>
            <consortium name="Mycorrhizal Genomics Consortium"/>
            <person name="Kohler A."/>
            <person name="Kuo A."/>
            <person name="Nagy L.G."/>
            <person name="Floudas D."/>
            <person name="Copeland A."/>
            <person name="Barry K.W."/>
            <person name="Cichocki N."/>
            <person name="Veneault-Fourrey C."/>
            <person name="LaButti K."/>
            <person name="Lindquist E.A."/>
            <person name="Lipzen A."/>
            <person name="Lundell T."/>
            <person name="Morin E."/>
            <person name="Murat C."/>
            <person name="Riley R."/>
            <person name="Ohm R."/>
            <person name="Sun H."/>
            <person name="Tunlid A."/>
            <person name="Henrissat B."/>
            <person name="Grigoriev I.V."/>
            <person name="Hibbett D.S."/>
            <person name="Martin F."/>
        </authorList>
    </citation>
    <scope>NUCLEOTIDE SEQUENCE [LARGE SCALE GENOMIC DNA]</scope>
    <source>
        <strain evidence="11 12">SS14</strain>
    </source>
</reference>
<dbReference type="PANTHER" id="PTHR12730:SF0">
    <property type="entry name" value="PROTEIN SDA1 HOMOLOG"/>
    <property type="match status" value="1"/>
</dbReference>
<comment type="function">
    <text evidence="6">Required for 60S pre-ribosomal subunits export to the cytoplasm.</text>
</comment>
<dbReference type="InterPro" id="IPR048292">
    <property type="entry name" value="SDA1_C"/>
</dbReference>
<comment type="similarity">
    <text evidence="1 6">Belongs to the SDA1 family.</text>
</comment>
<dbReference type="OrthoDB" id="2196187at2759"/>
<evidence type="ECO:0000256" key="4">
    <source>
        <dbReference type="ARBA" id="ARBA00022927"/>
    </source>
</evidence>
<sequence length="780" mass="87094">MDRHHIPRGALLTSNLPQLQNLIKRDPTGYREEFLQQWNHYESIRKIFQSSPDEQAGQFKGLVSFIAQVAQCYPKETKDFPAQMSTLLLENYATLSPDTRKSLVQNLVMLRNKNVITSIDLLKTLFPLLPRTTSSALRSFIRKTILTDIKTANLRTKNHKLNRAVQAMLFGMLERGMEGEVVGDKGKFKANKNADAAVTKQSADEAMWAVVLAKELWKKGVWTDPRTVQIVALGCFHPITKVQSAALHFFLGSENDEGDSDDEDDDDVDVKGLHHKRDINKKTRSGDKKLIKTLKQAKKKRVKKSSEEVTPNFPALQLLNDPQTFGERLYDNLNRYDKRFSLDHKILMMQLLSRVMGAHKLCVLGFYTYVVKYLVYHQLRIPAILAALAESVHSLTPPDAVTPIVRKLASEFVHPGVGPEVIAAGINAIREVCKRQPWCMEEDLLGDLIEYRKSRDKGVLTAGRGLLQLYREVNPGMLKRRERGKEASMNKDKGLMPLAYGHEAAATGGGIEGLELLEDHWEKMRAEKEGEDGEVEEDGDAGWEGWEEGSEDSDSDSESEGWVNVSDDGDDLVISDSEDEIDKKKAKGKGKKVETEADAVAEDKDMEVDSEEKPQEEEKPVKFSTLATTKILTPADFALLNDLRIKAATEAVEAGGGTATKRKLAALEANKKSQSASGALADGFISEYDILGPRKKAKADYEERMASIAKGREGREKFGSNKGKKKKDAPSSSTNREKKRNKPIMMIMQSGAVRGKKKASLRDKQKKLRAHIDKAKKAGH</sequence>
<dbReference type="Pfam" id="PF21638">
    <property type="entry name" value="SDA1_C"/>
    <property type="match status" value="1"/>
</dbReference>
<evidence type="ECO:0000256" key="7">
    <source>
        <dbReference type="SAM" id="MobiDB-lite"/>
    </source>
</evidence>
<evidence type="ECO:0000313" key="12">
    <source>
        <dbReference type="Proteomes" id="UP000054279"/>
    </source>
</evidence>
<proteinExistence type="inferred from homology"/>
<dbReference type="GO" id="GO:0005730">
    <property type="term" value="C:nucleolus"/>
    <property type="evidence" value="ECO:0007669"/>
    <property type="project" value="UniProtKB-SubCell"/>
</dbReference>
<dbReference type="HOGENOM" id="CLU_009161_2_1_1"/>
<feature type="compositionally biased region" description="Acidic residues" evidence="7">
    <location>
        <begin position="529"/>
        <end position="559"/>
    </location>
</feature>